<sequence>MSEINSIVDLSTAVYLNEHRTRVLLGTYDSQLNFPDQHFNVTANANSFLTQIIKFMYSGYMGYPGNDLDGLFNFVLSLNMRNVMRSSTRKMLVYFTSAGIGDDSSFQDLLPLVYHLRAVGVEIFPIAYGKKANIVQAKKISPRCARWVETPWDLDDTIKYLLSNLCS</sequence>
<dbReference type="SUPFAM" id="SSF53300">
    <property type="entry name" value="vWA-like"/>
    <property type="match status" value="1"/>
</dbReference>
<dbReference type="InterPro" id="IPR002035">
    <property type="entry name" value="VWF_A"/>
</dbReference>
<name>A0AAF3EYT7_9BILA</name>
<reference evidence="3" key="1">
    <citation type="submission" date="2024-02" db="UniProtKB">
        <authorList>
            <consortium name="WormBaseParasite"/>
        </authorList>
    </citation>
    <scope>IDENTIFICATION</scope>
</reference>
<dbReference type="Gene3D" id="3.40.50.410">
    <property type="entry name" value="von Willebrand factor, type A domain"/>
    <property type="match status" value="1"/>
</dbReference>
<dbReference type="InterPro" id="IPR036465">
    <property type="entry name" value="vWFA_dom_sf"/>
</dbReference>
<evidence type="ECO:0000313" key="2">
    <source>
        <dbReference type="Proteomes" id="UP000887575"/>
    </source>
</evidence>
<feature type="domain" description="VWFA" evidence="1">
    <location>
        <begin position="12"/>
        <end position="140"/>
    </location>
</feature>
<keyword evidence="2" id="KW-1185">Reference proteome</keyword>
<dbReference type="AlphaFoldDB" id="A0AAF3EYT7"/>
<dbReference type="Proteomes" id="UP000887575">
    <property type="component" value="Unassembled WGS sequence"/>
</dbReference>
<evidence type="ECO:0000313" key="3">
    <source>
        <dbReference type="WBParaSite" id="MBELARI_LOCUS19392"/>
    </source>
</evidence>
<dbReference type="Pfam" id="PF00092">
    <property type="entry name" value="VWA"/>
    <property type="match status" value="1"/>
</dbReference>
<organism evidence="2 3">
    <name type="scientific">Mesorhabditis belari</name>
    <dbReference type="NCBI Taxonomy" id="2138241"/>
    <lineage>
        <taxon>Eukaryota</taxon>
        <taxon>Metazoa</taxon>
        <taxon>Ecdysozoa</taxon>
        <taxon>Nematoda</taxon>
        <taxon>Chromadorea</taxon>
        <taxon>Rhabditida</taxon>
        <taxon>Rhabditina</taxon>
        <taxon>Rhabditomorpha</taxon>
        <taxon>Rhabditoidea</taxon>
        <taxon>Rhabditidae</taxon>
        <taxon>Mesorhabditinae</taxon>
        <taxon>Mesorhabditis</taxon>
    </lineage>
</organism>
<protein>
    <recommendedName>
        <fullName evidence="1">VWFA domain-containing protein</fullName>
    </recommendedName>
</protein>
<proteinExistence type="predicted"/>
<accession>A0AAF3EYT7</accession>
<dbReference type="WBParaSite" id="MBELARI_LOCUS19392">
    <property type="protein sequence ID" value="MBELARI_LOCUS19392"/>
    <property type="gene ID" value="MBELARI_LOCUS19392"/>
</dbReference>
<evidence type="ECO:0000259" key="1">
    <source>
        <dbReference type="Pfam" id="PF00092"/>
    </source>
</evidence>